<dbReference type="AlphaFoldDB" id="K0R721"/>
<evidence type="ECO:0000256" key="1">
    <source>
        <dbReference type="SAM" id="MobiDB-lite"/>
    </source>
</evidence>
<gene>
    <name evidence="2" type="ORF">THAOC_33458</name>
</gene>
<organism evidence="2 3">
    <name type="scientific">Thalassiosira oceanica</name>
    <name type="common">Marine diatom</name>
    <dbReference type="NCBI Taxonomy" id="159749"/>
    <lineage>
        <taxon>Eukaryota</taxon>
        <taxon>Sar</taxon>
        <taxon>Stramenopiles</taxon>
        <taxon>Ochrophyta</taxon>
        <taxon>Bacillariophyta</taxon>
        <taxon>Coscinodiscophyceae</taxon>
        <taxon>Thalassiosirophycidae</taxon>
        <taxon>Thalassiosirales</taxon>
        <taxon>Thalassiosiraceae</taxon>
        <taxon>Thalassiosira</taxon>
    </lineage>
</organism>
<dbReference type="EMBL" id="AGNL01046612">
    <property type="protein sequence ID" value="EJK47804.1"/>
    <property type="molecule type" value="Genomic_DNA"/>
</dbReference>
<proteinExistence type="predicted"/>
<comment type="caution">
    <text evidence="2">The sequence shown here is derived from an EMBL/GenBank/DDBJ whole genome shotgun (WGS) entry which is preliminary data.</text>
</comment>
<dbReference type="Proteomes" id="UP000266841">
    <property type="component" value="Unassembled WGS sequence"/>
</dbReference>
<accession>K0R721</accession>
<keyword evidence="3" id="KW-1185">Reference proteome</keyword>
<protein>
    <submittedName>
        <fullName evidence="2">Uncharacterized protein</fullName>
    </submittedName>
</protein>
<evidence type="ECO:0000313" key="2">
    <source>
        <dbReference type="EMBL" id="EJK47804.1"/>
    </source>
</evidence>
<evidence type="ECO:0000313" key="3">
    <source>
        <dbReference type="Proteomes" id="UP000266841"/>
    </source>
</evidence>
<name>K0R721_THAOC</name>
<sequence>MPDSPSKKRGRAMTPSIAEEDDYECAAAFLKEFHAGRVAALHPWSTGPLSAIREAEQENELAADFSMALSVRDSPRPPSYGDADLSASKLSVRRHQSVSPYMRVVADVPPLRIDGYHKEPTPSSRMKKTSNTKCLVGLCEEPADAKEQSRRGTKSTESGTDDSDDDFAFGYDDDAPASKRRCSM</sequence>
<feature type="region of interest" description="Disordered" evidence="1">
    <location>
        <begin position="114"/>
        <end position="184"/>
    </location>
</feature>
<reference evidence="2 3" key="1">
    <citation type="journal article" date="2012" name="Genome Biol.">
        <title>Genome and low-iron response of an oceanic diatom adapted to chronic iron limitation.</title>
        <authorList>
            <person name="Lommer M."/>
            <person name="Specht M."/>
            <person name="Roy A.S."/>
            <person name="Kraemer L."/>
            <person name="Andreson R."/>
            <person name="Gutowska M.A."/>
            <person name="Wolf J."/>
            <person name="Bergner S.V."/>
            <person name="Schilhabel M.B."/>
            <person name="Klostermeier U.C."/>
            <person name="Beiko R.G."/>
            <person name="Rosenstiel P."/>
            <person name="Hippler M."/>
            <person name="Laroche J."/>
        </authorList>
    </citation>
    <scope>NUCLEOTIDE SEQUENCE [LARGE SCALE GENOMIC DNA]</scope>
    <source>
        <strain evidence="2 3">CCMP1005</strain>
    </source>
</reference>
<feature type="compositionally biased region" description="Acidic residues" evidence="1">
    <location>
        <begin position="159"/>
        <end position="175"/>
    </location>
</feature>